<evidence type="ECO:0000313" key="3">
    <source>
        <dbReference type="Proteomes" id="UP001642483"/>
    </source>
</evidence>
<reference evidence="2 3" key="1">
    <citation type="submission" date="2024-02" db="EMBL/GenBank/DDBJ databases">
        <authorList>
            <person name="Daric V."/>
            <person name="Darras S."/>
        </authorList>
    </citation>
    <scope>NUCLEOTIDE SEQUENCE [LARGE SCALE GENOMIC DNA]</scope>
</reference>
<organism evidence="2 3">
    <name type="scientific">Clavelina lepadiformis</name>
    <name type="common">Light-bulb sea squirt</name>
    <name type="synonym">Ascidia lepadiformis</name>
    <dbReference type="NCBI Taxonomy" id="159417"/>
    <lineage>
        <taxon>Eukaryota</taxon>
        <taxon>Metazoa</taxon>
        <taxon>Chordata</taxon>
        <taxon>Tunicata</taxon>
        <taxon>Ascidiacea</taxon>
        <taxon>Aplousobranchia</taxon>
        <taxon>Clavelinidae</taxon>
        <taxon>Clavelina</taxon>
    </lineage>
</organism>
<feature type="region of interest" description="Disordered" evidence="1">
    <location>
        <begin position="152"/>
        <end position="173"/>
    </location>
</feature>
<evidence type="ECO:0000256" key="1">
    <source>
        <dbReference type="SAM" id="MobiDB-lite"/>
    </source>
</evidence>
<dbReference type="Proteomes" id="UP001642483">
    <property type="component" value="Unassembled WGS sequence"/>
</dbReference>
<proteinExistence type="predicted"/>
<sequence length="173" mass="19216">MPLAMDEQQQKASTGQVGLRTLPHVKLNYYARAPKPSPFGTVWLPMNASNRVVKDETQDIMHLYYSRHLHVQEPSQGKAGRPTAFRLDTDLTIPAEHVNGADDCVLPPTKTPKQPDSVKAAMWMTDANSLAPFASLGKPTCGYFFSRTTDNKKRLTGIPPTNTVKWRSHNSGK</sequence>
<comment type="caution">
    <text evidence="2">The sequence shown here is derived from an EMBL/GenBank/DDBJ whole genome shotgun (WGS) entry which is preliminary data.</text>
</comment>
<dbReference type="EMBL" id="CAWYQH010000097">
    <property type="protein sequence ID" value="CAK8683283.1"/>
    <property type="molecule type" value="Genomic_DNA"/>
</dbReference>
<evidence type="ECO:0000313" key="2">
    <source>
        <dbReference type="EMBL" id="CAK8683283.1"/>
    </source>
</evidence>
<dbReference type="PANTHER" id="PTHR35444:SF1">
    <property type="entry name" value="RIKEN CDNA 1700001C19 GENE"/>
    <property type="match status" value="1"/>
</dbReference>
<keyword evidence="3" id="KW-1185">Reference proteome</keyword>
<name>A0ABP0FXA3_CLALP</name>
<gene>
    <name evidence="2" type="ORF">CVLEPA_LOCUS14371</name>
</gene>
<dbReference type="InterPro" id="IPR054446">
    <property type="entry name" value="CIMIP3-like"/>
</dbReference>
<dbReference type="PANTHER" id="PTHR35444">
    <property type="entry name" value="RIKEN CDNA 1700001C19 GENE"/>
    <property type="match status" value="1"/>
</dbReference>
<accession>A0ABP0FXA3</accession>
<protein>
    <submittedName>
        <fullName evidence="2">Uncharacterized protein</fullName>
    </submittedName>
</protein>
<dbReference type="Pfam" id="PF22581">
    <property type="entry name" value="CIMIP3"/>
    <property type="match status" value="1"/>
</dbReference>